<dbReference type="GO" id="GO:0000502">
    <property type="term" value="C:proteasome complex"/>
    <property type="evidence" value="ECO:0007669"/>
    <property type="project" value="UniProtKB-KW"/>
</dbReference>
<evidence type="ECO:0000313" key="3">
    <source>
        <dbReference type="EMBL" id="KZS17509.1"/>
    </source>
</evidence>
<reference evidence="3 4" key="1">
    <citation type="submission" date="2016-03" db="EMBL/GenBank/DDBJ databases">
        <title>EvidentialGene: Evidence-directed Construction of Genes on Genomes.</title>
        <authorList>
            <person name="Gilbert D.G."/>
            <person name="Choi J.-H."/>
            <person name="Mockaitis K."/>
            <person name="Colbourne J."/>
            <person name="Pfrender M."/>
        </authorList>
    </citation>
    <scope>NUCLEOTIDE SEQUENCE [LARGE SCALE GENOMIC DNA]</scope>
    <source>
        <strain evidence="3 4">Xinb3</strain>
        <tissue evidence="3">Complete organism</tissue>
    </source>
</reference>
<dbReference type="PANTHER" id="PTHR21398">
    <property type="entry name" value="AGAP007094-PA"/>
    <property type="match status" value="1"/>
</dbReference>
<evidence type="ECO:0000256" key="2">
    <source>
        <dbReference type="SAM" id="SignalP"/>
    </source>
</evidence>
<feature type="chain" id="PRO_5007855267" evidence="2">
    <location>
        <begin position="25"/>
        <end position="467"/>
    </location>
</feature>
<keyword evidence="3" id="KW-0647">Proteasome</keyword>
<protein>
    <submittedName>
        <fullName evidence="3">Putative Proteasome assembly chaperone 2</fullName>
    </submittedName>
</protein>
<gene>
    <name evidence="3" type="ORF">APZ42_016365</name>
</gene>
<dbReference type="EMBL" id="LRGB01000626">
    <property type="protein sequence ID" value="KZS17509.1"/>
    <property type="molecule type" value="Genomic_DNA"/>
</dbReference>
<feature type="region of interest" description="Disordered" evidence="1">
    <location>
        <begin position="241"/>
        <end position="262"/>
    </location>
</feature>
<sequence length="467" mass="50924">MRSTISILMLVCLFSAIHFQPSHSSSHQPSGYNLKGLSETRYDDGKHGIDVISSRKFGIGLKAILFKPLLLLALAKIKLALLVGKPLVLLALKKLLLKAVLGKLLLKIPLILLGGKALVAKMLALKYALITKGLVGLKAPLVMLFLGGFLKGLLKGTGLGLGIAGSLLKLKGHGASEEEYDDSYYYPPVQTYVLPPPAYRAPTPYSYGAPAAPSYVNGASLGGHNFESGISGFGGGYGGGRKKRNVNDDESGEEFEDSVEDFSGESADDLKLEFEAARTNGNAYLYMAAQFDEQSCGRRLMCEVYQKPKESLTEDEIILQDIFGYPLPALRDEDKGTPTEAYYRAAHIGASHQGRSSNQMCARFYSTCPHNTEQLIHIFVTEDFETNEVEHDNRPVAHLQPPQTSARLPFYHHRQPISPAQQWKLAARPIQAQQLNKVNTAPGPVRRPVVAAPVTPLRQRFVAAPAA</sequence>
<accession>A0A165ADY7</accession>
<evidence type="ECO:0000313" key="4">
    <source>
        <dbReference type="Proteomes" id="UP000076858"/>
    </source>
</evidence>
<feature type="compositionally biased region" description="Acidic residues" evidence="1">
    <location>
        <begin position="248"/>
        <end position="262"/>
    </location>
</feature>
<dbReference type="PANTHER" id="PTHR21398:SF6">
    <property type="entry name" value="AGAP007094-PA"/>
    <property type="match status" value="1"/>
</dbReference>
<evidence type="ECO:0000256" key="1">
    <source>
        <dbReference type="SAM" id="MobiDB-lite"/>
    </source>
</evidence>
<feature type="signal peptide" evidence="2">
    <location>
        <begin position="1"/>
        <end position="24"/>
    </location>
</feature>
<dbReference type="Proteomes" id="UP000076858">
    <property type="component" value="Unassembled WGS sequence"/>
</dbReference>
<keyword evidence="2" id="KW-0732">Signal</keyword>
<organism evidence="3 4">
    <name type="scientific">Daphnia magna</name>
    <dbReference type="NCBI Taxonomy" id="35525"/>
    <lineage>
        <taxon>Eukaryota</taxon>
        <taxon>Metazoa</taxon>
        <taxon>Ecdysozoa</taxon>
        <taxon>Arthropoda</taxon>
        <taxon>Crustacea</taxon>
        <taxon>Branchiopoda</taxon>
        <taxon>Diplostraca</taxon>
        <taxon>Cladocera</taxon>
        <taxon>Anomopoda</taxon>
        <taxon>Daphniidae</taxon>
        <taxon>Daphnia</taxon>
    </lineage>
</organism>
<dbReference type="OrthoDB" id="6371712at2759"/>
<comment type="caution">
    <text evidence="3">The sequence shown here is derived from an EMBL/GenBank/DDBJ whole genome shotgun (WGS) entry which is preliminary data.</text>
</comment>
<dbReference type="AlphaFoldDB" id="A0A165ADY7"/>
<proteinExistence type="predicted"/>
<keyword evidence="4" id="KW-1185">Reference proteome</keyword>
<name>A0A165ADY7_9CRUS</name>